<dbReference type="AlphaFoldDB" id="A0A1T4YAD1"/>
<comment type="function">
    <text evidence="1">General (non sugar-specific) component of the phosphoenolpyruvate-dependent sugar phosphotransferase system (sugar PTS). This major carbohydrate active-transport system catalyzes the phosphorylation of incoming sugar substrates concomitantly with their translocation across the cell membrane. The phosphoryl group from phosphoenolpyruvate (PEP) is transferred to the phosphoryl carrier protein HPr by enzyme I. Phospho-HPr then transfers it to the PTS EIIA domain.</text>
</comment>
<evidence type="ECO:0000256" key="1">
    <source>
        <dbReference type="ARBA" id="ARBA00003681"/>
    </source>
</evidence>
<evidence type="ECO:0000313" key="7">
    <source>
        <dbReference type="EMBL" id="SKA98739.1"/>
    </source>
</evidence>
<feature type="domain" description="HPr" evidence="6">
    <location>
        <begin position="1"/>
        <end position="88"/>
    </location>
</feature>
<dbReference type="PROSITE" id="PS00369">
    <property type="entry name" value="PTS_HPR_HIS"/>
    <property type="match status" value="1"/>
</dbReference>
<name>A0A1T4YAD1_9CLOT</name>
<dbReference type="GO" id="GO:0005737">
    <property type="term" value="C:cytoplasm"/>
    <property type="evidence" value="ECO:0007669"/>
    <property type="project" value="UniProtKB-SubCell"/>
</dbReference>
<dbReference type="NCBIfam" id="TIGR01003">
    <property type="entry name" value="PTS_HPr_family"/>
    <property type="match status" value="1"/>
</dbReference>
<evidence type="ECO:0000313" key="8">
    <source>
        <dbReference type="Proteomes" id="UP000190105"/>
    </source>
</evidence>
<dbReference type="OrthoDB" id="9809047at2"/>
<dbReference type="Proteomes" id="UP000190105">
    <property type="component" value="Unassembled WGS sequence"/>
</dbReference>
<dbReference type="InterPro" id="IPR050399">
    <property type="entry name" value="HPr"/>
</dbReference>
<dbReference type="PRINTS" id="PR00107">
    <property type="entry name" value="PHOSPHOCPHPR"/>
</dbReference>
<dbReference type="PROSITE" id="PS51350">
    <property type="entry name" value="PTS_HPR_DOM"/>
    <property type="match status" value="1"/>
</dbReference>
<evidence type="ECO:0000256" key="3">
    <source>
        <dbReference type="ARBA" id="ARBA00020422"/>
    </source>
</evidence>
<dbReference type="InterPro" id="IPR001020">
    <property type="entry name" value="PTS_HPr_His_P_site"/>
</dbReference>
<keyword evidence="5" id="KW-0598">Phosphotransferase system</keyword>
<comment type="subcellular location">
    <subcellularLocation>
        <location evidence="2">Cytoplasm</location>
    </subcellularLocation>
</comment>
<gene>
    <name evidence="7" type="ORF">SAMN05443428_1315</name>
</gene>
<dbReference type="InterPro" id="IPR000032">
    <property type="entry name" value="HPr-like"/>
</dbReference>
<keyword evidence="4" id="KW-0963">Cytoplasm</keyword>
<dbReference type="CDD" id="cd00367">
    <property type="entry name" value="PTS-HPr_like"/>
    <property type="match status" value="1"/>
</dbReference>
<dbReference type="PANTHER" id="PTHR33705">
    <property type="entry name" value="PHOSPHOCARRIER PROTEIN HPR"/>
    <property type="match status" value="1"/>
</dbReference>
<sequence>MVSKEVVVLNSTGIHARPAAIFVKTASGFKSDITVSKDGKSVSAKSIISVLSLCINKDSKITISANGEDENEAIKALVDLIDSKFGEE</sequence>
<organism evidence="7 8">
    <name type="scientific">Caloramator quimbayensis</name>
    <dbReference type="NCBI Taxonomy" id="1147123"/>
    <lineage>
        <taxon>Bacteria</taxon>
        <taxon>Bacillati</taxon>
        <taxon>Bacillota</taxon>
        <taxon>Clostridia</taxon>
        <taxon>Eubacteriales</taxon>
        <taxon>Clostridiaceae</taxon>
        <taxon>Caloramator</taxon>
    </lineage>
</organism>
<evidence type="ECO:0000256" key="5">
    <source>
        <dbReference type="ARBA" id="ARBA00022683"/>
    </source>
</evidence>
<accession>A0A1T4YAD1</accession>
<evidence type="ECO:0000256" key="2">
    <source>
        <dbReference type="ARBA" id="ARBA00004496"/>
    </source>
</evidence>
<dbReference type="SUPFAM" id="SSF55594">
    <property type="entry name" value="HPr-like"/>
    <property type="match status" value="1"/>
</dbReference>
<evidence type="ECO:0000259" key="6">
    <source>
        <dbReference type="PROSITE" id="PS51350"/>
    </source>
</evidence>
<dbReference type="InterPro" id="IPR035895">
    <property type="entry name" value="HPr-like_sf"/>
</dbReference>
<keyword evidence="8" id="KW-1185">Reference proteome</keyword>
<dbReference type="PANTHER" id="PTHR33705:SF2">
    <property type="entry name" value="PHOSPHOCARRIER PROTEIN NPR"/>
    <property type="match status" value="1"/>
</dbReference>
<dbReference type="EMBL" id="FUYH01000031">
    <property type="protein sequence ID" value="SKA98739.1"/>
    <property type="molecule type" value="Genomic_DNA"/>
</dbReference>
<dbReference type="RefSeq" id="WP_078697596.1">
    <property type="nucleotide sequence ID" value="NZ_FUYH01000031.1"/>
</dbReference>
<proteinExistence type="predicted"/>
<reference evidence="8" key="1">
    <citation type="submission" date="2017-02" db="EMBL/GenBank/DDBJ databases">
        <authorList>
            <person name="Varghese N."/>
            <person name="Submissions S."/>
        </authorList>
    </citation>
    <scope>NUCLEOTIDE SEQUENCE [LARGE SCALE GENOMIC DNA]</scope>
    <source>
        <strain evidence="8">USBA 833</strain>
    </source>
</reference>
<protein>
    <recommendedName>
        <fullName evidence="3">Phosphocarrier protein HPr</fullName>
    </recommendedName>
</protein>
<dbReference type="GO" id="GO:0009401">
    <property type="term" value="P:phosphoenolpyruvate-dependent sugar phosphotransferase system"/>
    <property type="evidence" value="ECO:0007669"/>
    <property type="project" value="UniProtKB-KW"/>
</dbReference>
<evidence type="ECO:0000256" key="4">
    <source>
        <dbReference type="ARBA" id="ARBA00022490"/>
    </source>
</evidence>
<dbReference type="STRING" id="1147123.SAMN05443428_1315"/>
<dbReference type="Pfam" id="PF00381">
    <property type="entry name" value="PTS-HPr"/>
    <property type="match status" value="1"/>
</dbReference>
<dbReference type="Gene3D" id="3.30.1340.10">
    <property type="entry name" value="HPr-like"/>
    <property type="match status" value="1"/>
</dbReference>